<keyword evidence="1" id="KW-0732">Signal</keyword>
<dbReference type="EMBL" id="ML734606">
    <property type="protein sequence ID" value="KAB8245892.1"/>
    <property type="molecule type" value="Genomic_DNA"/>
</dbReference>
<protein>
    <recommendedName>
        <fullName evidence="3">Secreted protein</fullName>
    </recommendedName>
</protein>
<proteinExistence type="predicted"/>
<evidence type="ECO:0000313" key="2">
    <source>
        <dbReference type="EMBL" id="KAB8245892.1"/>
    </source>
</evidence>
<feature type="chain" id="PRO_5024983590" description="Secreted protein" evidence="1">
    <location>
        <begin position="21"/>
        <end position="74"/>
    </location>
</feature>
<feature type="signal peptide" evidence="1">
    <location>
        <begin position="1"/>
        <end position="20"/>
    </location>
</feature>
<dbReference type="AlphaFoldDB" id="A0A5N6GU51"/>
<organism evidence="2">
    <name type="scientific">Aspergillus flavus</name>
    <dbReference type="NCBI Taxonomy" id="5059"/>
    <lineage>
        <taxon>Eukaryota</taxon>
        <taxon>Fungi</taxon>
        <taxon>Dikarya</taxon>
        <taxon>Ascomycota</taxon>
        <taxon>Pezizomycotina</taxon>
        <taxon>Eurotiomycetes</taxon>
        <taxon>Eurotiomycetidae</taxon>
        <taxon>Eurotiales</taxon>
        <taxon>Aspergillaceae</taxon>
        <taxon>Aspergillus</taxon>
        <taxon>Aspergillus subgen. Circumdati</taxon>
    </lineage>
</organism>
<gene>
    <name evidence="2" type="ORF">BDV35DRAFT_355527</name>
</gene>
<dbReference type="Proteomes" id="UP000325434">
    <property type="component" value="Unassembled WGS sequence"/>
</dbReference>
<accession>A0A5N6GU51</accession>
<evidence type="ECO:0000256" key="1">
    <source>
        <dbReference type="SAM" id="SignalP"/>
    </source>
</evidence>
<evidence type="ECO:0008006" key="3">
    <source>
        <dbReference type="Google" id="ProtNLM"/>
    </source>
</evidence>
<reference evidence="2" key="1">
    <citation type="submission" date="2019-04" db="EMBL/GenBank/DDBJ databases">
        <title>Friends and foes A comparative genomics study of 23 Aspergillus species from section Flavi.</title>
        <authorList>
            <consortium name="DOE Joint Genome Institute"/>
            <person name="Kjaerbolling I."/>
            <person name="Vesth T."/>
            <person name="Frisvad J.C."/>
            <person name="Nybo J.L."/>
            <person name="Theobald S."/>
            <person name="Kildgaard S."/>
            <person name="Isbrandt T."/>
            <person name="Kuo A."/>
            <person name="Sato A."/>
            <person name="Lyhne E.K."/>
            <person name="Kogle M.E."/>
            <person name="Wiebenga A."/>
            <person name="Kun R.S."/>
            <person name="Lubbers R.J."/>
            <person name="Makela M.R."/>
            <person name="Barry K."/>
            <person name="Chovatia M."/>
            <person name="Clum A."/>
            <person name="Daum C."/>
            <person name="Haridas S."/>
            <person name="He G."/>
            <person name="LaButti K."/>
            <person name="Lipzen A."/>
            <person name="Mondo S."/>
            <person name="Riley R."/>
            <person name="Salamov A."/>
            <person name="Simmons B.A."/>
            <person name="Magnuson J.K."/>
            <person name="Henrissat B."/>
            <person name="Mortensen U.H."/>
            <person name="Larsen T.O."/>
            <person name="Devries R.P."/>
            <person name="Grigoriev I.V."/>
            <person name="Machida M."/>
            <person name="Baker S.E."/>
            <person name="Andersen M.R."/>
        </authorList>
    </citation>
    <scope>NUCLEOTIDE SEQUENCE [LARGE SCALE GENOMIC DNA]</scope>
    <source>
        <strain evidence="2">CBS 121.62</strain>
    </source>
</reference>
<name>A0A5N6GU51_ASPFL</name>
<sequence length="74" mass="8565">MSNRQWIPFTLVYCFFPVSSSPCPSNRLHTESCCFFLPFHSIYVGFPCIKTTTFTHNIKKGLFPSNSQQSLFHI</sequence>